<name>A0A640TBQ1_STRNI</name>
<evidence type="ECO:0000256" key="1">
    <source>
        <dbReference type="SAM" id="MobiDB-lite"/>
    </source>
</evidence>
<reference evidence="2 3" key="1">
    <citation type="submission" date="2019-12" db="EMBL/GenBank/DDBJ databases">
        <title>Whole genome shotgun sequence of Streptomyces libani subsp. libani NBRC 13452.</title>
        <authorList>
            <person name="Ichikawa N."/>
            <person name="Kimura A."/>
            <person name="Kitahashi Y."/>
            <person name="Komaki H."/>
            <person name="Tamura T."/>
        </authorList>
    </citation>
    <scope>NUCLEOTIDE SEQUENCE [LARGE SCALE GENOMIC DNA]</scope>
    <source>
        <strain evidence="2 3">NBRC 13452</strain>
    </source>
</reference>
<organism evidence="2 3">
    <name type="scientific">Streptomyces nigrescens</name>
    <dbReference type="NCBI Taxonomy" id="1920"/>
    <lineage>
        <taxon>Bacteria</taxon>
        <taxon>Bacillati</taxon>
        <taxon>Actinomycetota</taxon>
        <taxon>Actinomycetes</taxon>
        <taxon>Kitasatosporales</taxon>
        <taxon>Streptomycetaceae</taxon>
        <taxon>Streptomyces</taxon>
    </lineage>
</organism>
<dbReference type="Proteomes" id="UP000429552">
    <property type="component" value="Unassembled WGS sequence"/>
</dbReference>
<gene>
    <name evidence="2" type="ORF">Sliba_16360</name>
</gene>
<sequence length="760" mass="81918">MSKGTLVTTAPESGPQPCTAPTARHRTRFFDHRIPSLYAGRYEIGNRQVLKDVDEGADREIVATPQPFDVIEPRFSIDPAGINARFPVPDAVGTYSEILPHINLDAPGLPWNRPLVPGASEEEREAQRAVPWMALLLFRENELPEDPDAVGLVKAGTVRGLLTRGLGAGEPPDLPELSMRPEEYDEHCATVLVPADLFDKVKPLPVEMGYLAHVREGGPPDATLSDGDPEPDEGQLNGVVVANRFPAAAGGRHVLHLVSLEGFDQYLAEPAPSQGVRLVSLTSWAFTTNADSGIGFGDLAQQLATTDGETPRSADGLRLRLPVSAPTNPDAEEREALDRMEGGAVALPQRLETGERTAAFHRGPLTARPARALPAPAAPRLKSPGEALIYLEKYGVFDTSYGAAFTAGRTLALSDAEFRTALLEFRSTARSAVRRLASHPQLQLGTRAVTARQLTAPLSFEAFDRMLLDGDGDRFTRAVAQAGPQLRAGLRRSATTTGARRARTAADVRSLLSQSGVASIITQAAEGEFRPVADWLDRLRRLEMLGFEHLVPDSRMLPPESIRFAYVDAGWVRAAVDGALSVGVGHALDADLNDLATTGGRLPACAVLLRSDLVPHWPQTIITAYAGPSVVEPLRSALFGTDVRLMLYPRVIDRFELAEPPRGLCFGIGNVGTIQLREISGDHIGYPIEGIEGEFPPGKGDGRFRRFLRPGDADVLNVYGTGDALVPALSQAHGVERLSSAQFALQMINAPQAQTFSYRP</sequence>
<proteinExistence type="predicted"/>
<dbReference type="AlphaFoldDB" id="A0A640TBQ1"/>
<comment type="caution">
    <text evidence="2">The sequence shown here is derived from an EMBL/GenBank/DDBJ whole genome shotgun (WGS) entry which is preliminary data.</text>
</comment>
<protein>
    <submittedName>
        <fullName evidence="2">Uncharacterized protein</fullName>
    </submittedName>
</protein>
<evidence type="ECO:0000313" key="3">
    <source>
        <dbReference type="Proteomes" id="UP000429552"/>
    </source>
</evidence>
<evidence type="ECO:0000313" key="2">
    <source>
        <dbReference type="EMBL" id="GFE21183.1"/>
    </source>
</evidence>
<feature type="compositionally biased region" description="Polar residues" evidence="1">
    <location>
        <begin position="1"/>
        <end position="11"/>
    </location>
</feature>
<dbReference type="EMBL" id="BLIP01000001">
    <property type="protein sequence ID" value="GFE21183.1"/>
    <property type="molecule type" value="Genomic_DNA"/>
</dbReference>
<accession>A0A640TBQ1</accession>
<feature type="region of interest" description="Disordered" evidence="1">
    <location>
        <begin position="1"/>
        <end position="22"/>
    </location>
</feature>